<dbReference type="Gene3D" id="3.65.10.10">
    <property type="entry name" value="Enolpyruvate transferase domain"/>
    <property type="match status" value="2"/>
</dbReference>
<gene>
    <name evidence="17" type="ORF">B7463_g9550</name>
</gene>
<dbReference type="EC" id="2.5.1.7" evidence="11"/>
<evidence type="ECO:0000256" key="9">
    <source>
        <dbReference type="ARBA" id="ARBA00023316"/>
    </source>
</evidence>
<dbReference type="InterPro" id="IPR001986">
    <property type="entry name" value="Enolpyruvate_Tfrase_dom"/>
</dbReference>
<dbReference type="SUPFAM" id="SSF55205">
    <property type="entry name" value="EPT/RTPC-like"/>
    <property type="match status" value="1"/>
</dbReference>
<dbReference type="AlphaFoldDB" id="A0A3E2H0M2"/>
<dbReference type="OrthoDB" id="1718875at2759"/>
<comment type="pathway">
    <text evidence="2">Cell wall biogenesis; peptidoglycan biosynthesis.</text>
</comment>
<evidence type="ECO:0000259" key="16">
    <source>
        <dbReference type="Pfam" id="PF00275"/>
    </source>
</evidence>
<name>A0A3E2H0M2_SCYLI</name>
<dbReference type="GO" id="GO:0051301">
    <property type="term" value="P:cell division"/>
    <property type="evidence" value="ECO:0007669"/>
    <property type="project" value="UniProtKB-KW"/>
</dbReference>
<evidence type="ECO:0000313" key="18">
    <source>
        <dbReference type="Proteomes" id="UP000258309"/>
    </source>
</evidence>
<organism evidence="17 18">
    <name type="scientific">Scytalidium lignicola</name>
    <name type="common">Hyphomycete</name>
    <dbReference type="NCBI Taxonomy" id="5539"/>
    <lineage>
        <taxon>Eukaryota</taxon>
        <taxon>Fungi</taxon>
        <taxon>Dikarya</taxon>
        <taxon>Ascomycota</taxon>
        <taxon>Pezizomycotina</taxon>
        <taxon>Leotiomycetes</taxon>
        <taxon>Leotiomycetes incertae sedis</taxon>
        <taxon>Scytalidium</taxon>
    </lineage>
</organism>
<dbReference type="PANTHER" id="PTHR43783:SF1">
    <property type="entry name" value="UDP-N-ACETYLGLUCOSAMINE 1-CARBOXYVINYLTRANSFERASE"/>
    <property type="match status" value="1"/>
</dbReference>
<dbReference type="GO" id="GO:0008360">
    <property type="term" value="P:regulation of cell shape"/>
    <property type="evidence" value="ECO:0007669"/>
    <property type="project" value="UniProtKB-KW"/>
</dbReference>
<evidence type="ECO:0000256" key="6">
    <source>
        <dbReference type="ARBA" id="ARBA00022960"/>
    </source>
</evidence>
<comment type="catalytic activity">
    <reaction evidence="15">
        <text>phosphoenolpyruvate + UDP-N-acetyl-alpha-D-glucosamine = UDP-N-acetyl-3-O-(1-carboxyvinyl)-alpha-D-glucosamine + phosphate</text>
        <dbReference type="Rhea" id="RHEA:18681"/>
        <dbReference type="ChEBI" id="CHEBI:43474"/>
        <dbReference type="ChEBI" id="CHEBI:57705"/>
        <dbReference type="ChEBI" id="CHEBI:58702"/>
        <dbReference type="ChEBI" id="CHEBI:68483"/>
        <dbReference type="EC" id="2.5.1.7"/>
    </reaction>
</comment>
<dbReference type="NCBIfam" id="NF006873">
    <property type="entry name" value="PRK09369.1"/>
    <property type="match status" value="1"/>
</dbReference>
<feature type="non-terminal residue" evidence="17">
    <location>
        <position position="420"/>
    </location>
</feature>
<evidence type="ECO:0000313" key="17">
    <source>
        <dbReference type="EMBL" id="RFU26792.1"/>
    </source>
</evidence>
<evidence type="ECO:0000256" key="15">
    <source>
        <dbReference type="ARBA" id="ARBA00047527"/>
    </source>
</evidence>
<dbReference type="Proteomes" id="UP000258309">
    <property type="component" value="Unassembled WGS sequence"/>
</dbReference>
<dbReference type="GO" id="GO:0005737">
    <property type="term" value="C:cytoplasm"/>
    <property type="evidence" value="ECO:0007669"/>
    <property type="project" value="UniProtKB-SubCell"/>
</dbReference>
<dbReference type="NCBIfam" id="TIGR01072">
    <property type="entry name" value="murA"/>
    <property type="match status" value="1"/>
</dbReference>
<dbReference type="GO" id="GO:0008760">
    <property type="term" value="F:UDP-N-acetylglucosamine 1-carboxyvinyltransferase activity"/>
    <property type="evidence" value="ECO:0007669"/>
    <property type="project" value="UniProtKB-EC"/>
</dbReference>
<keyword evidence="18" id="KW-1185">Reference proteome</keyword>
<evidence type="ECO:0000256" key="11">
    <source>
        <dbReference type="ARBA" id="ARBA00039108"/>
    </source>
</evidence>
<feature type="non-terminal residue" evidence="17">
    <location>
        <position position="1"/>
    </location>
</feature>
<evidence type="ECO:0000256" key="5">
    <source>
        <dbReference type="ARBA" id="ARBA00022679"/>
    </source>
</evidence>
<keyword evidence="7" id="KW-0573">Peptidoglycan synthesis</keyword>
<dbReference type="HAMAP" id="MF_00111">
    <property type="entry name" value="MurA"/>
    <property type="match status" value="1"/>
</dbReference>
<protein>
    <recommendedName>
        <fullName evidence="12">UDP-N-acetylglucosamine 1-carboxyvinyltransferase</fullName>
        <ecNumber evidence="11">2.5.1.7</ecNumber>
    </recommendedName>
    <alternativeName>
        <fullName evidence="13">Enoylpyruvate transferase</fullName>
    </alternativeName>
    <alternativeName>
        <fullName evidence="14">UDP-N-acetylglucosamine enolpyruvyl transferase</fullName>
    </alternativeName>
</protein>
<accession>A0A3E2H0M2</accession>
<dbReference type="PANTHER" id="PTHR43783">
    <property type="entry name" value="UDP-N-ACETYLGLUCOSAMINE 1-CARBOXYVINYLTRANSFERASE"/>
    <property type="match status" value="1"/>
</dbReference>
<reference evidence="17 18" key="1">
    <citation type="submission" date="2018-05" db="EMBL/GenBank/DDBJ databases">
        <title>Draft genome sequence of Scytalidium lignicola DSM 105466, a ubiquitous saprotrophic fungus.</title>
        <authorList>
            <person name="Buettner E."/>
            <person name="Gebauer A.M."/>
            <person name="Hofrichter M."/>
            <person name="Liers C."/>
            <person name="Kellner H."/>
        </authorList>
    </citation>
    <scope>NUCLEOTIDE SEQUENCE [LARGE SCALE GENOMIC DNA]</scope>
    <source>
        <strain evidence="17 18">DSM 105466</strain>
    </source>
</reference>
<evidence type="ECO:0000256" key="14">
    <source>
        <dbReference type="ARBA" id="ARBA00042842"/>
    </source>
</evidence>
<sequence>MSLKVEGNNVLRGPVYVSGCKNSCLPILAATTLSAGKYAISNVPAILDVSAMCSILQYIGADIDFLSDRLVIETTSVKVKDIPRDLGSTLRGSVLLLGPLLARFGYAKIPLPGGCQLGARPIDQHIKALSALGADFSLDGEFLVAKASKGLHSGRVIFDVPTVTGTANVLMAAAGIPGTTMLYGAAREPEIADLAIALVSMGVIVEGAGTSHIKVCGTLHMHSFSHRLMPDRIECGTFLVAGSLVGDPLIIVGGIPSHQEALIQKLLELGTNILIDDDRMIVYRTARPSPISIETGPYPGIPTDMQAPIMTLLSTIPGTSSVIENVYEERFRHVHELTRMGAQIHLNGNTATITGVTKLFGATVNATDLRAGAALVLAGLVSEGETTVREAYNIDRGYENIEGKLRGVGAHIHRKANENL</sequence>
<comment type="caution">
    <text evidence="17">The sequence shown here is derived from an EMBL/GenBank/DDBJ whole genome shotgun (WGS) entry which is preliminary data.</text>
</comment>
<keyword evidence="3" id="KW-0963">Cytoplasm</keyword>
<evidence type="ECO:0000256" key="1">
    <source>
        <dbReference type="ARBA" id="ARBA00004496"/>
    </source>
</evidence>
<dbReference type="InterPro" id="IPR013792">
    <property type="entry name" value="RNA3'P_cycl/enolpyr_Trfase_a/b"/>
</dbReference>
<evidence type="ECO:0000256" key="10">
    <source>
        <dbReference type="ARBA" id="ARBA00038367"/>
    </source>
</evidence>
<dbReference type="InterPro" id="IPR005750">
    <property type="entry name" value="UDP_GlcNAc_COvinyl_MurA"/>
</dbReference>
<dbReference type="InterPro" id="IPR036968">
    <property type="entry name" value="Enolpyruvate_Tfrase_sf"/>
</dbReference>
<comment type="subcellular location">
    <subcellularLocation>
        <location evidence="1">Cytoplasm</location>
    </subcellularLocation>
</comment>
<feature type="domain" description="Enolpyruvate transferase" evidence="16">
    <location>
        <begin position="6"/>
        <end position="405"/>
    </location>
</feature>
<dbReference type="CDD" id="cd01555">
    <property type="entry name" value="UdpNAET"/>
    <property type="match status" value="1"/>
</dbReference>
<comment type="similarity">
    <text evidence="10">Belongs to the EPSP synthase family. MurA subfamily.</text>
</comment>
<dbReference type="STRING" id="5539.A0A3E2H0M2"/>
<evidence type="ECO:0000256" key="12">
    <source>
        <dbReference type="ARBA" id="ARBA00039754"/>
    </source>
</evidence>
<dbReference type="GO" id="GO:0071555">
    <property type="term" value="P:cell wall organization"/>
    <property type="evidence" value="ECO:0007669"/>
    <property type="project" value="UniProtKB-KW"/>
</dbReference>
<evidence type="ECO:0000256" key="4">
    <source>
        <dbReference type="ARBA" id="ARBA00022618"/>
    </source>
</evidence>
<evidence type="ECO:0000256" key="2">
    <source>
        <dbReference type="ARBA" id="ARBA00004752"/>
    </source>
</evidence>
<evidence type="ECO:0000256" key="3">
    <source>
        <dbReference type="ARBA" id="ARBA00022490"/>
    </source>
</evidence>
<keyword evidence="6" id="KW-0133">Cell shape</keyword>
<dbReference type="EMBL" id="NCSJ02000242">
    <property type="protein sequence ID" value="RFU26792.1"/>
    <property type="molecule type" value="Genomic_DNA"/>
</dbReference>
<dbReference type="OMA" id="MIEIGSW"/>
<dbReference type="GO" id="GO:0019277">
    <property type="term" value="P:UDP-N-acetylgalactosamine biosynthetic process"/>
    <property type="evidence" value="ECO:0007669"/>
    <property type="project" value="InterPro"/>
</dbReference>
<keyword evidence="9" id="KW-0961">Cell wall biogenesis/degradation</keyword>
<evidence type="ECO:0000256" key="13">
    <source>
        <dbReference type="ARBA" id="ARBA00042443"/>
    </source>
</evidence>
<evidence type="ECO:0000256" key="7">
    <source>
        <dbReference type="ARBA" id="ARBA00022984"/>
    </source>
</evidence>
<proteinExistence type="inferred from homology"/>
<dbReference type="Pfam" id="PF00275">
    <property type="entry name" value="EPSP_synthase"/>
    <property type="match status" value="1"/>
</dbReference>
<keyword evidence="8" id="KW-0131">Cell cycle</keyword>
<keyword evidence="5" id="KW-0808">Transferase</keyword>
<dbReference type="InterPro" id="IPR050068">
    <property type="entry name" value="MurA_subfamily"/>
</dbReference>
<keyword evidence="4" id="KW-0132">Cell division</keyword>
<evidence type="ECO:0000256" key="8">
    <source>
        <dbReference type="ARBA" id="ARBA00023306"/>
    </source>
</evidence>